<evidence type="ECO:0000256" key="1">
    <source>
        <dbReference type="SAM" id="MobiDB-lite"/>
    </source>
</evidence>
<proteinExistence type="predicted"/>
<keyword evidence="2" id="KW-0812">Transmembrane</keyword>
<gene>
    <name evidence="3" type="ORF">KUTeg_006650</name>
</gene>
<protein>
    <submittedName>
        <fullName evidence="3">Uncharacterized protein</fullName>
    </submittedName>
</protein>
<organism evidence="3 4">
    <name type="scientific">Tegillarca granosa</name>
    <name type="common">Malaysian cockle</name>
    <name type="synonym">Anadara granosa</name>
    <dbReference type="NCBI Taxonomy" id="220873"/>
    <lineage>
        <taxon>Eukaryota</taxon>
        <taxon>Metazoa</taxon>
        <taxon>Spiralia</taxon>
        <taxon>Lophotrochozoa</taxon>
        <taxon>Mollusca</taxon>
        <taxon>Bivalvia</taxon>
        <taxon>Autobranchia</taxon>
        <taxon>Pteriomorphia</taxon>
        <taxon>Arcoida</taxon>
        <taxon>Arcoidea</taxon>
        <taxon>Arcidae</taxon>
        <taxon>Tegillarca</taxon>
    </lineage>
</organism>
<keyword evidence="4" id="KW-1185">Reference proteome</keyword>
<dbReference type="Proteomes" id="UP001217089">
    <property type="component" value="Unassembled WGS sequence"/>
</dbReference>
<sequence length="92" mass="10311">MNEEATQILFTVIISLAVVITIVVAIMFCGWCFGKKNDDEDDDESDAEIKKLSQKYSSVPTAEQEAIDVRQLNKRASRTPQTQGADNPMFVR</sequence>
<dbReference type="EMBL" id="JARBDR010000337">
    <property type="protein sequence ID" value="KAJ8314500.1"/>
    <property type="molecule type" value="Genomic_DNA"/>
</dbReference>
<keyword evidence="2" id="KW-1133">Transmembrane helix</keyword>
<feature type="region of interest" description="Disordered" evidence="1">
    <location>
        <begin position="38"/>
        <end position="92"/>
    </location>
</feature>
<evidence type="ECO:0000256" key="2">
    <source>
        <dbReference type="SAM" id="Phobius"/>
    </source>
</evidence>
<comment type="caution">
    <text evidence="3">The sequence shown here is derived from an EMBL/GenBank/DDBJ whole genome shotgun (WGS) entry which is preliminary data.</text>
</comment>
<evidence type="ECO:0000313" key="3">
    <source>
        <dbReference type="EMBL" id="KAJ8314500.1"/>
    </source>
</evidence>
<reference evidence="3 4" key="1">
    <citation type="submission" date="2022-12" db="EMBL/GenBank/DDBJ databases">
        <title>Chromosome-level genome of Tegillarca granosa.</title>
        <authorList>
            <person name="Kim J."/>
        </authorList>
    </citation>
    <scope>NUCLEOTIDE SEQUENCE [LARGE SCALE GENOMIC DNA]</scope>
    <source>
        <strain evidence="3">Teg-2019</strain>
        <tissue evidence="3">Adductor muscle</tissue>
    </source>
</reference>
<feature type="transmembrane region" description="Helical" evidence="2">
    <location>
        <begin position="6"/>
        <end position="33"/>
    </location>
</feature>
<evidence type="ECO:0000313" key="4">
    <source>
        <dbReference type="Proteomes" id="UP001217089"/>
    </source>
</evidence>
<accession>A0ABQ9FDY3</accession>
<keyword evidence="2" id="KW-0472">Membrane</keyword>
<name>A0ABQ9FDY3_TEGGR</name>